<protein>
    <submittedName>
        <fullName evidence="1">Flp pilus assembly protein CpaB</fullName>
    </submittedName>
</protein>
<evidence type="ECO:0000313" key="2">
    <source>
        <dbReference type="Proteomes" id="UP000616151"/>
    </source>
</evidence>
<evidence type="ECO:0000313" key="1">
    <source>
        <dbReference type="EMBL" id="MBK1870914.1"/>
    </source>
</evidence>
<dbReference type="EMBL" id="JAENHL010000008">
    <property type="protein sequence ID" value="MBK1870914.1"/>
    <property type="molecule type" value="Genomic_DNA"/>
</dbReference>
<sequence length="273" mass="29533">MNRTRLLVLAVAIGSAGLAIYMAKGLVGTKTEVQTVEVTKVETVDVLVATKNVQMGEKLIAGSIGWQSWPKSSVAATMITNEAQPDAQTKYETARARAAIYEGEPINDKKLVMPTENGFMSAILPKGMRAISVPVSAETGAGGFILPNDRVDVLVTRKIDDGTNQKSAISETVLTNVRVLAIDQTFRPKGDDDKEFVVADKTATLELDPRQTEVISMAQDVGQLSLTLRSIRENDGVPLADIVPKLSDKYANGTESNEMTIIRYGIPRRVTLN</sequence>
<reference evidence="1" key="1">
    <citation type="submission" date="2021-01" db="EMBL/GenBank/DDBJ databases">
        <authorList>
            <person name="Sun Q."/>
        </authorList>
    </citation>
    <scope>NUCLEOTIDE SEQUENCE</scope>
    <source>
        <strain evidence="1">YIM B02566</strain>
    </source>
</reference>
<organism evidence="1 2">
    <name type="scientific">Taklimakanibacter albus</name>
    <dbReference type="NCBI Taxonomy" id="2800327"/>
    <lineage>
        <taxon>Bacteria</taxon>
        <taxon>Pseudomonadati</taxon>
        <taxon>Pseudomonadota</taxon>
        <taxon>Alphaproteobacteria</taxon>
        <taxon>Hyphomicrobiales</taxon>
        <taxon>Aestuariivirgaceae</taxon>
        <taxon>Taklimakanibacter</taxon>
    </lineage>
</organism>
<proteinExistence type="predicted"/>
<accession>A0ACC5RDY5</accession>
<keyword evidence="2" id="KW-1185">Reference proteome</keyword>
<dbReference type="Proteomes" id="UP000616151">
    <property type="component" value="Unassembled WGS sequence"/>
</dbReference>
<gene>
    <name evidence="1" type="primary">cpaB</name>
    <name evidence="1" type="ORF">JHL16_31400</name>
</gene>
<name>A0ACC5RDY5_9HYPH</name>
<comment type="caution">
    <text evidence="1">The sequence shown here is derived from an EMBL/GenBank/DDBJ whole genome shotgun (WGS) entry which is preliminary data.</text>
</comment>